<evidence type="ECO:0000313" key="9">
    <source>
        <dbReference type="RefSeq" id="XP_055866194.1"/>
    </source>
</evidence>
<evidence type="ECO:0000313" key="4">
    <source>
        <dbReference type="RefSeq" id="XP_055866189.1"/>
    </source>
</evidence>
<dbReference type="RefSeq" id="XP_055866191.1">
    <property type="nucleotide sequence ID" value="XM_056010216.1"/>
</dbReference>
<keyword evidence="2" id="KW-1185">Reference proteome</keyword>
<evidence type="ECO:0000313" key="7">
    <source>
        <dbReference type="RefSeq" id="XP_055866192.1"/>
    </source>
</evidence>
<dbReference type="GeneID" id="106079772"/>
<name>A0A9W2YTZ3_BIOGL</name>
<evidence type="ECO:0000256" key="1">
    <source>
        <dbReference type="SAM" id="Phobius"/>
    </source>
</evidence>
<dbReference type="RefSeq" id="XP_055866194.1">
    <property type="nucleotide sequence ID" value="XM_056010219.1"/>
</dbReference>
<protein>
    <submittedName>
        <fullName evidence="3 4">Uncharacterized protein LOC106079772 isoform X1</fullName>
    </submittedName>
</protein>
<organism evidence="2 9">
    <name type="scientific">Biomphalaria glabrata</name>
    <name type="common">Bloodfluke planorb</name>
    <name type="synonym">Freshwater snail</name>
    <dbReference type="NCBI Taxonomy" id="6526"/>
    <lineage>
        <taxon>Eukaryota</taxon>
        <taxon>Metazoa</taxon>
        <taxon>Spiralia</taxon>
        <taxon>Lophotrochozoa</taxon>
        <taxon>Mollusca</taxon>
        <taxon>Gastropoda</taxon>
        <taxon>Heterobranchia</taxon>
        <taxon>Euthyneura</taxon>
        <taxon>Panpulmonata</taxon>
        <taxon>Hygrophila</taxon>
        <taxon>Lymnaeoidea</taxon>
        <taxon>Planorbidae</taxon>
        <taxon>Biomphalaria</taxon>
    </lineage>
</organism>
<evidence type="ECO:0000313" key="8">
    <source>
        <dbReference type="RefSeq" id="XP_055866193.1"/>
    </source>
</evidence>
<feature type="transmembrane region" description="Helical" evidence="1">
    <location>
        <begin position="409"/>
        <end position="432"/>
    </location>
</feature>
<dbReference type="Proteomes" id="UP001165740">
    <property type="component" value="Chromosome 14"/>
</dbReference>
<evidence type="ECO:0000313" key="2">
    <source>
        <dbReference type="Proteomes" id="UP001165740"/>
    </source>
</evidence>
<evidence type="ECO:0000313" key="10">
    <source>
        <dbReference type="RefSeq" id="XP_055866195.1"/>
    </source>
</evidence>
<dbReference type="RefSeq" id="XP_055866189.1">
    <property type="nucleotide sequence ID" value="XM_056010214.1"/>
</dbReference>
<sequence length="473" mass="53967">MKLKTMFYRYFIYCLAFHWENNHPLAYQIIEEGEDVTLSYSWPEGNQLEVSWFKDSTLISRCDSSFSCTDFISNYSKTIVRRSNFTEDVDISIHIPFATRLSSGLWRLQNTGLRRNTILKSYALQVIAKGDAIECIHEMNDCNFTIVCSLRRVYPQAECRASVRLNERECYSGNSNLATNKEMIKESDYFESNCTIAMSYIIFRPSVVDVDVSMYPNVTGKEDDAKVGHRKSFQFKLDNVNSGSVACARFRPADKQLICKAPRVEHGIDDISLIKSSQVQNNSTVATPKAEPPSFSCEHEVQNNVIINCSAASKYRLEECIFYIAAEEENEFIKKVGNKIATGDSSPEEASRIQQCSIEIPLERIGNDIYDVEVRMLFNTSAGNIVSEGHFVFVIDLANLEQEDGSKQFYIIIGLTVPIITIFLVILGIFLVKYLHRKKTTQNPRVREYNHRRNGNTVLNREDSNDSLYVTVD</sequence>
<dbReference type="RefSeq" id="XP_055866188.1">
    <property type="nucleotide sequence ID" value="XM_056010213.1"/>
</dbReference>
<dbReference type="AlphaFoldDB" id="A0A9W2YTZ3"/>
<gene>
    <name evidence="3 4 5 6 7 8 9 10" type="primary">LOC106079772</name>
</gene>
<dbReference type="RefSeq" id="XP_055866192.1">
    <property type="nucleotide sequence ID" value="XM_056010217.1"/>
</dbReference>
<dbReference type="RefSeq" id="XP_055866195.1">
    <property type="nucleotide sequence ID" value="XM_056010220.1"/>
</dbReference>
<keyword evidence="1" id="KW-0812">Transmembrane</keyword>
<dbReference type="RefSeq" id="XP_055866190.1">
    <property type="nucleotide sequence ID" value="XM_056010215.1"/>
</dbReference>
<accession>A0A9W2YTZ3</accession>
<reference evidence="3 4" key="1">
    <citation type="submission" date="2025-04" db="UniProtKB">
        <authorList>
            <consortium name="RefSeq"/>
        </authorList>
    </citation>
    <scope>IDENTIFICATION</scope>
</reference>
<evidence type="ECO:0000313" key="5">
    <source>
        <dbReference type="RefSeq" id="XP_055866190.1"/>
    </source>
</evidence>
<keyword evidence="1" id="KW-0472">Membrane</keyword>
<evidence type="ECO:0000313" key="6">
    <source>
        <dbReference type="RefSeq" id="XP_055866191.1"/>
    </source>
</evidence>
<proteinExistence type="predicted"/>
<dbReference type="OrthoDB" id="10309426at2759"/>
<dbReference type="RefSeq" id="XP_055866193.1">
    <property type="nucleotide sequence ID" value="XM_056010218.1"/>
</dbReference>
<keyword evidence="1" id="KW-1133">Transmembrane helix</keyword>
<evidence type="ECO:0000313" key="3">
    <source>
        <dbReference type="RefSeq" id="XP_055866188.1"/>
    </source>
</evidence>